<dbReference type="STRING" id="406817.XNC1_1780"/>
<dbReference type="InterPro" id="IPR050708">
    <property type="entry name" value="T6SS_VgrG/RHS"/>
</dbReference>
<dbReference type="InterPro" id="IPR028897">
    <property type="entry name" value="Tox-HDC_dom"/>
</dbReference>
<dbReference type="InterPro" id="IPR031325">
    <property type="entry name" value="RHS_repeat"/>
</dbReference>
<feature type="region of interest" description="Disordered" evidence="1">
    <location>
        <begin position="1446"/>
        <end position="1478"/>
    </location>
</feature>
<protein>
    <submittedName>
        <fullName evidence="2">Nematicidal protein 2</fullName>
    </submittedName>
</protein>
<organism evidence="2 3">
    <name type="scientific">Xenorhabdus nematophila (strain ATCC 19061 / DSM 3370 / CCUG 14189 / LMG 1036 / NCIMB 9965 / AN6)</name>
    <dbReference type="NCBI Taxonomy" id="406817"/>
    <lineage>
        <taxon>Bacteria</taxon>
        <taxon>Pseudomonadati</taxon>
        <taxon>Pseudomonadota</taxon>
        <taxon>Gammaproteobacteria</taxon>
        <taxon>Enterobacterales</taxon>
        <taxon>Morganellaceae</taxon>
        <taxon>Xenorhabdus</taxon>
    </lineage>
</organism>
<name>D3VCX4_XENNA</name>
<dbReference type="RefSeq" id="WP_013184055.1">
    <property type="nucleotide sequence ID" value="NC_014228.1"/>
</dbReference>
<accession>D3VCX4</accession>
<dbReference type="Proteomes" id="UP000008075">
    <property type="component" value="Chromosome"/>
</dbReference>
<keyword evidence="3" id="KW-1185">Reference proteome</keyword>
<dbReference type="NCBIfam" id="TIGR03696">
    <property type="entry name" value="Rhs_assc_core"/>
    <property type="match status" value="1"/>
</dbReference>
<dbReference type="eggNOG" id="COG3209">
    <property type="taxonomic scope" value="Bacteria"/>
</dbReference>
<dbReference type="EMBL" id="FN667742">
    <property type="protein sequence ID" value="CBJ89840.1"/>
    <property type="molecule type" value="Genomic_DNA"/>
</dbReference>
<feature type="compositionally biased region" description="Basic and acidic residues" evidence="1">
    <location>
        <begin position="1462"/>
        <end position="1478"/>
    </location>
</feature>
<dbReference type="Gene3D" id="2.180.10.10">
    <property type="entry name" value="RHS repeat-associated core"/>
    <property type="match status" value="2"/>
</dbReference>
<dbReference type="GeneID" id="24904125"/>
<dbReference type="NCBIfam" id="TIGR01643">
    <property type="entry name" value="YD_repeat_2x"/>
    <property type="match status" value="3"/>
</dbReference>
<dbReference type="KEGG" id="xne:XNC1_1780"/>
<proteinExistence type="predicted"/>
<dbReference type="InterPro" id="IPR022385">
    <property type="entry name" value="Rhs_assc_core"/>
</dbReference>
<dbReference type="PANTHER" id="PTHR32305">
    <property type="match status" value="1"/>
</dbReference>
<dbReference type="PANTHER" id="PTHR32305:SF15">
    <property type="entry name" value="PROTEIN RHSA-RELATED"/>
    <property type="match status" value="1"/>
</dbReference>
<dbReference type="Pfam" id="PF05593">
    <property type="entry name" value="RHS_repeat"/>
    <property type="match status" value="2"/>
</dbReference>
<dbReference type="HOGENOM" id="CLU_002146_1_0_6"/>
<evidence type="ECO:0000256" key="1">
    <source>
        <dbReference type="SAM" id="MobiDB-lite"/>
    </source>
</evidence>
<sequence length="1654" mass="183407">MNRDNDSNFFTQAGSFTSAISGGVDPRTGLYNLSITLGHINGNNQMGPQFPITLSYSPQSQGNMGFGTGVSLGVSTYDTSSGRLSLSTGEQYQTDENTSSVTVKQKKLDNFKFEKHGGESYRVTHKTGDVEILRGEDYGSSLKLPVRMINAAGHSLSLATDNNNRLISVSDESSPLLWVAYDDRVTLTFYPGTQEKYSVILQTNNDLLTTITRRTTGEPDLVWHIQYEDTGFWGQWATAMTSPSGLQDTVIYRCDGYTHRFPDSAPQSLRNNPMPYVTKRTLAPGAGQPIQVSVYSYSDYNYLGYDSGVDWEATQDNLYNCLDNYIYSSVETQGVGIASKTITREYNSYHLQVSEETSSGSNSVLKTTEYYAKLGTPFENQPEQFQLPRTITTMWSEGSTGLKRTETVITAFNESGNPVSQTDADGTVTQWEYYPANGSDTDCPPEPNGFTRFMKSETVTPRKTAYSTPAHKTAYTYATFEHASTDVSALVMKATEKHFADDVLLKTISCQYGTKAANTAGVMTKKTTTYPDPTDNKREYTTTETVDFTDPGVNGNNIDAWVSAYTLTSHDGLTVTRSRTVSCMTGRLLESTDNKGNVTAYTYNSLGWLTKRVHVKDTAYEHTTTYEYTVDATSGVFYATTTDPSGNKVRHGLDGMGRLLHIKKNDVDMDSKNSEPEFLMQQQTRDALGRSLTGSTHDYQQAANKNNPTQTVTQTQRYDNWGLVSESVSSEGVTTYTETVLVLPPTGTNCIWQLRSWQSGGTDTSGITVTTLDDNHNSVKTELYPKNAQVGKNTPYSVTYSEYDGWNQLRSQTDELGQTTTYKYDDWGRPTITTLPDNTQTHRAYVAFSSAKLPVSISVLDSNNIPVPGVGGTQTFDGLGRLKSTIIGGRHARYSYQFAYQRHPTVIYNEAGNQEVYTYINALGEAPESLRASGVDINVSQDWTYNPVTAAMMTATEDKDTENQHSLRYGYATSGQQTSVTVEKEGDIKEKSTNLMARTIGGTATTVRDYAGGTQTLTLDILGRATALDDADVSSTLTYDGLGQVTQWTVTSKKNHYTKTTTLTLDEYGRETQRTIETWDARNTLKDTLTVVQVWSKKHQVTHRTTTQTTAGKTVTLRDESYDFAPERGWLMRYTVSGSTPPQDETGKALSRQDFTYDSVTSNMTTKSVTYTDDTTTFTMYLFENKDDQCQLTGIRTDTGTTTSLKYDDAGRLTQDEYGRMLSYDALGRLCKVTLNGSTLTRYRYDAGNQLSGQTVGDTTTRYYYGNSTLAYMEDDATPKNAALLTPHAQVRTGKNAGIWLTSSDMAESVLSVTDGTTQENYAYTPYGARNGASSNDEAIAVTGYNGERLDGTLNQYHLGNGYRAYNPVLQRFTCPDSLSPFGDGGINPYIYCEGDPVNRTDPTGHLFTEIALAARAAWKAIRDSVLVRKVTDAAGGIWHNGKTMTDSLFGKRPPKNSLGRSFRDGDTAAGSRKEPRLQKEVDYKVTEASRSPMFKFNDNIRKNPEQLWSLHEDNGKYIYNSHTKVNGYGVEKAYVNLKKISNKPIDIISGSHGGNLGEGNWVEIFGPNAKREGVIRNPSYLEHKFLMQDLATLKKNKGLTDRVYNIKNLDRNELNNILRNPNTNVILGYCYSANDNYMASVDNRISSLIFGWR</sequence>
<dbReference type="Pfam" id="PF15656">
    <property type="entry name" value="Tox-HDC"/>
    <property type="match status" value="1"/>
</dbReference>
<evidence type="ECO:0000313" key="2">
    <source>
        <dbReference type="EMBL" id="CBJ89840.1"/>
    </source>
</evidence>
<evidence type="ECO:0000313" key="3">
    <source>
        <dbReference type="Proteomes" id="UP000008075"/>
    </source>
</evidence>
<reference evidence="2 3" key="1">
    <citation type="journal article" date="2011" name="PLoS ONE">
        <title>The entomopathogenic bacterial endosymbionts xenorhabdus and photorhabdus: convergent lifestyles from divergent genomes.</title>
        <authorList>
            <person name="Chaston J.M."/>
            <person name="Suen G."/>
            <person name="Tucker S.L."/>
            <person name="Andersen A.W."/>
            <person name="Bhasin A."/>
            <person name="Bode E."/>
            <person name="Bode H.B."/>
            <person name="Brachmann A.O."/>
            <person name="Cowles C.E."/>
            <person name="Cowles K.N."/>
            <person name="Darby C."/>
            <person name="de Leon L."/>
            <person name="Drace K."/>
            <person name="Du Z."/>
            <person name="Givaudan A."/>
            <person name="Herbert Tran E.E."/>
            <person name="Jewell K.A."/>
            <person name="Knack J.J."/>
            <person name="Krasomil-Osterfeld K.C."/>
            <person name="Kukor R."/>
            <person name="Lanois A."/>
            <person name="Latreille P."/>
            <person name="Leimgruber N.K."/>
            <person name="Lipke C.M."/>
            <person name="Liu R."/>
            <person name="Lu X."/>
            <person name="Martens E.C."/>
            <person name="Marri P.R."/>
            <person name="Medigue C."/>
            <person name="Menard M.L."/>
            <person name="Miller N.M."/>
            <person name="Morales-Soto N."/>
            <person name="Norton S."/>
            <person name="Ogier J.C."/>
            <person name="Orchard S.S."/>
            <person name="Park D."/>
            <person name="Park Y."/>
            <person name="Qurollo B.A."/>
            <person name="Sugar D.R."/>
            <person name="Richards G.R."/>
            <person name="Rouy Z."/>
            <person name="Slominski B."/>
            <person name="Slominski K."/>
            <person name="Snyder H."/>
            <person name="Tjaden B.C."/>
            <person name="van der Hoeven R."/>
            <person name="Welch R.D."/>
            <person name="Wheeler C."/>
            <person name="Xiang B."/>
            <person name="Barbazuk B."/>
            <person name="Gaudriault S."/>
            <person name="Goodner B."/>
            <person name="Slater S.C."/>
            <person name="Forst S."/>
            <person name="Goldman B.S."/>
            <person name="Goodrich-Blair H."/>
        </authorList>
    </citation>
    <scope>NUCLEOTIDE SEQUENCE [LARGE SCALE GENOMIC DNA]</scope>
    <source>
        <strain evidence="3">ATCC 19061 / DSM 3370 / CCUG 14189 / LMG 1036 / NCIMB 9965 / AN6</strain>
    </source>
</reference>
<gene>
    <name evidence="2" type="ordered locus">XNC1_1780</name>
</gene>
<dbReference type="InterPro" id="IPR006530">
    <property type="entry name" value="YD"/>
</dbReference>